<protein>
    <submittedName>
        <fullName evidence="1">PTS sugar transporter subunit IIA</fullName>
    </submittedName>
</protein>
<name>A0ABQ4PLV4_9GAMM</name>
<gene>
    <name evidence="1" type="ORF">TUM4630_26220</name>
</gene>
<keyword evidence="1" id="KW-0762">Sugar transport</keyword>
<keyword evidence="1" id="KW-0813">Transport</keyword>
<keyword evidence="2" id="KW-1185">Reference proteome</keyword>
<dbReference type="EMBL" id="BPFB01000033">
    <property type="protein sequence ID" value="GIU48890.1"/>
    <property type="molecule type" value="Genomic_DNA"/>
</dbReference>
<evidence type="ECO:0000313" key="1">
    <source>
        <dbReference type="EMBL" id="GIU48890.1"/>
    </source>
</evidence>
<proteinExistence type="predicted"/>
<reference evidence="1 2" key="1">
    <citation type="submission" date="2021-05" db="EMBL/GenBank/DDBJ databases">
        <title>Molecular characterization for Shewanella algae harboring chromosomal blaOXA-55-like strains isolated from clinical and environment sample.</title>
        <authorList>
            <person name="Ohama Y."/>
            <person name="Aoki K."/>
            <person name="Harada S."/>
            <person name="Moriya K."/>
            <person name="Ishii Y."/>
            <person name="Tateda K."/>
        </authorList>
    </citation>
    <scope>NUCLEOTIDE SEQUENCE [LARGE SCALE GENOMIC DNA]</scope>
    <source>
        <strain evidence="1 2">LMG 23746</strain>
    </source>
</reference>
<organism evidence="1 2">
    <name type="scientific">Shewanella algidipiscicola</name>
    <dbReference type="NCBI Taxonomy" id="614070"/>
    <lineage>
        <taxon>Bacteria</taxon>
        <taxon>Pseudomonadati</taxon>
        <taxon>Pseudomonadota</taxon>
        <taxon>Gammaproteobacteria</taxon>
        <taxon>Alteromonadales</taxon>
        <taxon>Shewanellaceae</taxon>
        <taxon>Shewanella</taxon>
    </lineage>
</organism>
<dbReference type="InterPro" id="IPR021811">
    <property type="entry name" value="DUF3389"/>
</dbReference>
<dbReference type="RefSeq" id="WP_110457986.1">
    <property type="nucleotide sequence ID" value="NZ_BPFB01000033.1"/>
</dbReference>
<dbReference type="Proteomes" id="UP000761574">
    <property type="component" value="Unassembled WGS sequence"/>
</dbReference>
<evidence type="ECO:0000313" key="2">
    <source>
        <dbReference type="Proteomes" id="UP000761574"/>
    </source>
</evidence>
<sequence>MVINFAQGKIVVSMQEIQILLSATGVSLYAMAEDIKLMRSALTLVADAGAVRWSIKLDSIEQFDDVASELGIDG</sequence>
<accession>A0ABQ4PLV4</accession>
<comment type="caution">
    <text evidence="1">The sequence shown here is derived from an EMBL/GenBank/DDBJ whole genome shotgun (WGS) entry which is preliminary data.</text>
</comment>
<dbReference type="Pfam" id="PF11869">
    <property type="entry name" value="DUF3389"/>
    <property type="match status" value="1"/>
</dbReference>